<comment type="caution">
    <text evidence="3">The sequence shown here is derived from an EMBL/GenBank/DDBJ whole genome shotgun (WGS) entry which is preliminary data.</text>
</comment>
<proteinExistence type="predicted"/>
<dbReference type="SUPFAM" id="SSF50370">
    <property type="entry name" value="Ricin B-like lectins"/>
    <property type="match status" value="1"/>
</dbReference>
<keyword evidence="1" id="KW-0732">Signal</keyword>
<name>A0ABU0Z9B6_9ACTN</name>
<protein>
    <submittedName>
        <fullName evidence="3">RICIN domain-containing protein</fullName>
    </submittedName>
</protein>
<dbReference type="RefSeq" id="WP_308710919.1">
    <property type="nucleotide sequence ID" value="NZ_JAVHUY010000003.1"/>
</dbReference>
<evidence type="ECO:0000313" key="4">
    <source>
        <dbReference type="Proteomes" id="UP001230908"/>
    </source>
</evidence>
<dbReference type="PROSITE" id="PS50231">
    <property type="entry name" value="RICIN_B_LECTIN"/>
    <property type="match status" value="1"/>
</dbReference>
<dbReference type="InterPro" id="IPR000772">
    <property type="entry name" value="Ricin_B_lectin"/>
</dbReference>
<dbReference type="Proteomes" id="UP001230908">
    <property type="component" value="Unassembled WGS sequence"/>
</dbReference>
<accession>A0ABU0Z9B6</accession>
<sequence length="193" mass="20744">MQRAFAVAVAAAVLLGLMVAPAQAQIANGPVRLKSNTNSSYCLSILAYGQDDGNHIVHWDCYGEPNEVFTLVYAGVIDVVPWWQQALGLPSSLADVYQIRSSWSGRCMSAEDGDTNSGTTVVQYGCNNSRSRLWVPVSRGGSNYSFVNANTLAGIFNNPRCLDVPGATSGRTSMQIWTCNQETGAQTFTLQPA</sequence>
<dbReference type="InterPro" id="IPR035992">
    <property type="entry name" value="Ricin_B-like_lectins"/>
</dbReference>
<keyword evidence="4" id="KW-1185">Reference proteome</keyword>
<feature type="signal peptide" evidence="1">
    <location>
        <begin position="1"/>
        <end position="24"/>
    </location>
</feature>
<feature type="chain" id="PRO_5047178872" evidence="1">
    <location>
        <begin position="25"/>
        <end position="193"/>
    </location>
</feature>
<dbReference type="EMBL" id="JAVHUY010000003">
    <property type="protein sequence ID" value="MDQ7903642.1"/>
    <property type="molecule type" value="Genomic_DNA"/>
</dbReference>
<evidence type="ECO:0000259" key="2">
    <source>
        <dbReference type="SMART" id="SM00458"/>
    </source>
</evidence>
<dbReference type="CDD" id="cd00161">
    <property type="entry name" value="beta-trefoil_Ricin-like"/>
    <property type="match status" value="1"/>
</dbReference>
<dbReference type="Gene3D" id="2.80.10.50">
    <property type="match status" value="1"/>
</dbReference>
<dbReference type="Pfam" id="PF14200">
    <property type="entry name" value="RicinB_lectin_2"/>
    <property type="match status" value="1"/>
</dbReference>
<dbReference type="SMART" id="SM00458">
    <property type="entry name" value="RICIN"/>
    <property type="match status" value="1"/>
</dbReference>
<feature type="domain" description="Ricin B lectin" evidence="2">
    <location>
        <begin position="29"/>
        <end position="191"/>
    </location>
</feature>
<evidence type="ECO:0000313" key="3">
    <source>
        <dbReference type="EMBL" id="MDQ7903642.1"/>
    </source>
</evidence>
<organism evidence="3 4">
    <name type="scientific">Phytohabitans maris</name>
    <dbReference type="NCBI Taxonomy" id="3071409"/>
    <lineage>
        <taxon>Bacteria</taxon>
        <taxon>Bacillati</taxon>
        <taxon>Actinomycetota</taxon>
        <taxon>Actinomycetes</taxon>
        <taxon>Micromonosporales</taxon>
        <taxon>Micromonosporaceae</taxon>
    </lineage>
</organism>
<evidence type="ECO:0000256" key="1">
    <source>
        <dbReference type="SAM" id="SignalP"/>
    </source>
</evidence>
<reference evidence="3 4" key="1">
    <citation type="submission" date="2023-08" db="EMBL/GenBank/DDBJ databases">
        <title>Phytohabitans sansha sp. nov., isolated from marine sediment.</title>
        <authorList>
            <person name="Zhao Y."/>
            <person name="Yi K."/>
        </authorList>
    </citation>
    <scope>NUCLEOTIDE SEQUENCE [LARGE SCALE GENOMIC DNA]</scope>
    <source>
        <strain evidence="3 4">ZYX-F-186</strain>
    </source>
</reference>
<gene>
    <name evidence="3" type="ORF">RB614_03820</name>
</gene>